<name>A0A0J8Y9J4_9ENTR</name>
<protein>
    <submittedName>
        <fullName evidence="1">Uncharacterized protein</fullName>
    </submittedName>
</protein>
<comment type="caution">
    <text evidence="1">The sequence shown here is derived from an EMBL/GenBank/DDBJ whole genome shotgun (WGS) entry which is preliminary data.</text>
</comment>
<evidence type="ECO:0000313" key="2">
    <source>
        <dbReference type="Proteomes" id="UP000037315"/>
    </source>
</evidence>
<evidence type="ECO:0000313" key="1">
    <source>
        <dbReference type="EMBL" id="KMV34109.1"/>
    </source>
</evidence>
<reference evidence="1 2" key="1">
    <citation type="submission" date="2015-06" db="EMBL/GenBank/DDBJ databases">
        <title>Genome sequencing of Cronobacter sp. strain DJ34 isolated from petroleum contaminated sludge of Duliajan Oil Fields, Assam, India.</title>
        <authorList>
            <person name="Pal S."/>
            <person name="Banerjee T.D."/>
            <person name="Roy A."/>
            <person name="Sar P."/>
            <person name="Kazy S.K."/>
        </authorList>
    </citation>
    <scope>NUCLEOTIDE SEQUENCE [LARGE SCALE GENOMIC DNA]</scope>
    <source>
        <strain evidence="1 2">DJ34</strain>
    </source>
</reference>
<organism evidence="1 2">
    <name type="scientific">Franconibacter pulveris</name>
    <dbReference type="NCBI Taxonomy" id="435910"/>
    <lineage>
        <taxon>Bacteria</taxon>
        <taxon>Pseudomonadati</taxon>
        <taxon>Pseudomonadota</taxon>
        <taxon>Gammaproteobacteria</taxon>
        <taxon>Enterobacterales</taxon>
        <taxon>Enterobacteriaceae</taxon>
        <taxon>Franconibacter</taxon>
    </lineage>
</organism>
<dbReference type="PATRIC" id="fig|1656095.3.peg.4635"/>
<gene>
    <name evidence="1" type="ORF">ACH50_13810</name>
</gene>
<dbReference type="EMBL" id="LFEJ01000017">
    <property type="protein sequence ID" value="KMV34109.1"/>
    <property type="molecule type" value="Genomic_DNA"/>
</dbReference>
<proteinExistence type="predicted"/>
<dbReference type="RefSeq" id="WP_048888197.1">
    <property type="nucleotide sequence ID" value="NZ_LFEJ01000017.1"/>
</dbReference>
<dbReference type="Proteomes" id="UP000037315">
    <property type="component" value="Unassembled WGS sequence"/>
</dbReference>
<sequence length="60" mass="7095">MTCARTGHVYGQSVIEEVMRHPGQPWREWFERDWVRDAVTEARREISETLNAFASFRRAA</sequence>
<dbReference type="AlphaFoldDB" id="A0A0J8Y9J4"/>
<keyword evidence="2" id="KW-1185">Reference proteome</keyword>
<accession>A0A0J8Y9J4</accession>